<protein>
    <submittedName>
        <fullName evidence="2">Uncharacterized protein</fullName>
    </submittedName>
</protein>
<dbReference type="EMBL" id="BSFP01000022">
    <property type="protein sequence ID" value="GLL02288.1"/>
    <property type="molecule type" value="Genomic_DNA"/>
</dbReference>
<evidence type="ECO:0000313" key="2">
    <source>
        <dbReference type="EMBL" id="GLL02288.1"/>
    </source>
</evidence>
<accession>A0A9W6KIS5</accession>
<dbReference type="Proteomes" id="UP001143480">
    <property type="component" value="Unassembled WGS sequence"/>
</dbReference>
<feature type="region of interest" description="Disordered" evidence="1">
    <location>
        <begin position="1"/>
        <end position="42"/>
    </location>
</feature>
<sequence length="42" mass="4610">MANKSAHKEDRKKEGRTLKEKRAAKKAKQSSGTDSSIPPTGR</sequence>
<dbReference type="AlphaFoldDB" id="A0A9W6KIS5"/>
<dbReference type="RefSeq" id="WP_271189366.1">
    <property type="nucleotide sequence ID" value="NZ_BSFP01000022.1"/>
</dbReference>
<evidence type="ECO:0000313" key="3">
    <source>
        <dbReference type="Proteomes" id="UP001143480"/>
    </source>
</evidence>
<name>A0A9W6KIS5_9ACTN</name>
<keyword evidence="3" id="KW-1185">Reference proteome</keyword>
<evidence type="ECO:0000256" key="1">
    <source>
        <dbReference type="SAM" id="MobiDB-lite"/>
    </source>
</evidence>
<proteinExistence type="predicted"/>
<reference evidence="2" key="2">
    <citation type="submission" date="2023-01" db="EMBL/GenBank/DDBJ databases">
        <authorList>
            <person name="Sun Q."/>
            <person name="Evtushenko L."/>
        </authorList>
    </citation>
    <scope>NUCLEOTIDE SEQUENCE</scope>
    <source>
        <strain evidence="2">VKM Ac-1321</strain>
    </source>
</reference>
<feature type="compositionally biased region" description="Basic and acidic residues" evidence="1">
    <location>
        <begin position="1"/>
        <end position="21"/>
    </location>
</feature>
<reference evidence="2" key="1">
    <citation type="journal article" date="2014" name="Int. J. Syst. Evol. Microbiol.">
        <title>Complete genome sequence of Corynebacterium casei LMG S-19264T (=DSM 44701T), isolated from a smear-ripened cheese.</title>
        <authorList>
            <consortium name="US DOE Joint Genome Institute (JGI-PGF)"/>
            <person name="Walter F."/>
            <person name="Albersmeier A."/>
            <person name="Kalinowski J."/>
            <person name="Ruckert C."/>
        </authorList>
    </citation>
    <scope>NUCLEOTIDE SEQUENCE</scope>
    <source>
        <strain evidence="2">VKM Ac-1321</strain>
    </source>
</reference>
<organism evidence="2 3">
    <name type="scientific">Dactylosporangium matsuzakiense</name>
    <dbReference type="NCBI Taxonomy" id="53360"/>
    <lineage>
        <taxon>Bacteria</taxon>
        <taxon>Bacillati</taxon>
        <taxon>Actinomycetota</taxon>
        <taxon>Actinomycetes</taxon>
        <taxon>Micromonosporales</taxon>
        <taxon>Micromonosporaceae</taxon>
        <taxon>Dactylosporangium</taxon>
    </lineage>
</organism>
<feature type="compositionally biased region" description="Polar residues" evidence="1">
    <location>
        <begin position="29"/>
        <end position="42"/>
    </location>
</feature>
<comment type="caution">
    <text evidence="2">The sequence shown here is derived from an EMBL/GenBank/DDBJ whole genome shotgun (WGS) entry which is preliminary data.</text>
</comment>
<gene>
    <name evidence="2" type="ORF">GCM10017581_040300</name>
</gene>